<keyword evidence="3" id="KW-1185">Reference proteome</keyword>
<organism evidence="2 3">
    <name type="scientific">Luteolibacter arcticus</name>
    <dbReference type="NCBI Taxonomy" id="1581411"/>
    <lineage>
        <taxon>Bacteria</taxon>
        <taxon>Pseudomonadati</taxon>
        <taxon>Verrucomicrobiota</taxon>
        <taxon>Verrucomicrobiia</taxon>
        <taxon>Verrucomicrobiales</taxon>
        <taxon>Verrucomicrobiaceae</taxon>
        <taxon>Luteolibacter</taxon>
    </lineage>
</organism>
<name>A0ABT3GJW8_9BACT</name>
<comment type="caution">
    <text evidence="2">The sequence shown here is derived from an EMBL/GenBank/DDBJ whole genome shotgun (WGS) entry which is preliminary data.</text>
</comment>
<accession>A0ABT3GJW8</accession>
<gene>
    <name evidence="2" type="ORF">OKA05_14715</name>
</gene>
<dbReference type="Pfam" id="PF04307">
    <property type="entry name" value="YdjM"/>
    <property type="match status" value="1"/>
</dbReference>
<feature type="transmembrane region" description="Helical" evidence="1">
    <location>
        <begin position="64"/>
        <end position="83"/>
    </location>
</feature>
<sequence length="171" mass="18699">MLIGTHTLLPVCLGLVAENVSLAKGRGHVFPPWGLVAIGVFGALPDLCTPHVSLDARYASWSHTLWFLGAMIPVTGMVASFFGKEGRWRLALACWLAVLLHLIGDAVAGGIAWLQPWRPDVIGEYYIPAADWLWYDIGFVLLTWVLVRLRPHAEARGMEDKAAASTPETQA</sequence>
<keyword evidence="2" id="KW-0378">Hydrolase</keyword>
<keyword evidence="1" id="KW-0472">Membrane</keyword>
<evidence type="ECO:0000313" key="2">
    <source>
        <dbReference type="EMBL" id="MCW1923817.1"/>
    </source>
</evidence>
<keyword evidence="1" id="KW-0812">Transmembrane</keyword>
<dbReference type="Proteomes" id="UP001320876">
    <property type="component" value="Unassembled WGS sequence"/>
</dbReference>
<keyword evidence="1" id="KW-1133">Transmembrane helix</keyword>
<dbReference type="InterPro" id="IPR007404">
    <property type="entry name" value="YdjM-like"/>
</dbReference>
<evidence type="ECO:0000256" key="1">
    <source>
        <dbReference type="SAM" id="Phobius"/>
    </source>
</evidence>
<dbReference type="RefSeq" id="WP_264487924.1">
    <property type="nucleotide sequence ID" value="NZ_JAPDDT010000006.1"/>
</dbReference>
<evidence type="ECO:0000313" key="3">
    <source>
        <dbReference type="Proteomes" id="UP001320876"/>
    </source>
</evidence>
<dbReference type="EMBL" id="JAPDDT010000006">
    <property type="protein sequence ID" value="MCW1923817.1"/>
    <property type="molecule type" value="Genomic_DNA"/>
</dbReference>
<feature type="transmembrane region" description="Helical" evidence="1">
    <location>
        <begin position="132"/>
        <end position="149"/>
    </location>
</feature>
<reference evidence="2 3" key="1">
    <citation type="submission" date="2022-10" db="EMBL/GenBank/DDBJ databases">
        <title>Luteolibacter arcticus strain CCTCC AB 2014275, whole genome shotgun sequencing project.</title>
        <authorList>
            <person name="Zhao G."/>
            <person name="Shen L."/>
        </authorList>
    </citation>
    <scope>NUCLEOTIDE SEQUENCE [LARGE SCALE GENOMIC DNA]</scope>
    <source>
        <strain evidence="2 3">CCTCC AB 2014275</strain>
    </source>
</reference>
<dbReference type="GO" id="GO:0016787">
    <property type="term" value="F:hydrolase activity"/>
    <property type="evidence" value="ECO:0007669"/>
    <property type="project" value="UniProtKB-KW"/>
</dbReference>
<proteinExistence type="predicted"/>
<feature type="transmembrane region" description="Helical" evidence="1">
    <location>
        <begin position="90"/>
        <end position="112"/>
    </location>
</feature>
<protein>
    <submittedName>
        <fullName evidence="2">Metal-dependent hydrolase</fullName>
    </submittedName>
</protein>